<comment type="subcellular location">
    <subcellularLocation>
        <location evidence="12">Cell inner membrane</location>
        <topology evidence="12">Lipid-anchor</topology>
        <orientation evidence="12">Periplasmic side</orientation>
    </subcellularLocation>
</comment>
<dbReference type="PIRSF" id="PIRSF006268">
    <property type="entry name" value="ApbE"/>
    <property type="match status" value="1"/>
</dbReference>
<keyword evidence="12" id="KW-0732">Signal</keyword>
<keyword evidence="4 10" id="KW-0808">Transferase</keyword>
<keyword evidence="5 10" id="KW-0479">Metal-binding</keyword>
<dbReference type="PROSITE" id="PS51257">
    <property type="entry name" value="PROKAR_LIPOPROTEIN"/>
    <property type="match status" value="1"/>
</dbReference>
<evidence type="ECO:0000256" key="9">
    <source>
        <dbReference type="ARBA" id="ARBA00048540"/>
    </source>
</evidence>
<keyword evidence="12" id="KW-0449">Lipoprotein</keyword>
<evidence type="ECO:0000256" key="2">
    <source>
        <dbReference type="ARBA" id="ARBA00016337"/>
    </source>
</evidence>
<evidence type="ECO:0000256" key="1">
    <source>
        <dbReference type="ARBA" id="ARBA00011955"/>
    </source>
</evidence>
<feature type="chain" id="PRO_5038158796" description="FAD:protein FMN transferase" evidence="12">
    <location>
        <begin position="26"/>
        <end position="328"/>
    </location>
</feature>
<keyword evidence="12" id="KW-1003">Cell membrane</keyword>
<evidence type="ECO:0000256" key="10">
    <source>
        <dbReference type="PIRNR" id="PIRNR006268"/>
    </source>
</evidence>
<dbReference type="GO" id="GO:0005886">
    <property type="term" value="C:plasma membrane"/>
    <property type="evidence" value="ECO:0007669"/>
    <property type="project" value="UniProtKB-SubCell"/>
</dbReference>
<keyword evidence="6 10" id="KW-0274">FAD</keyword>
<keyword evidence="7 10" id="KW-0460">Magnesium</keyword>
<keyword evidence="12" id="KW-0997">Cell inner membrane</keyword>
<dbReference type="InterPro" id="IPR003374">
    <property type="entry name" value="ApbE-like_sf"/>
</dbReference>
<dbReference type="SUPFAM" id="SSF143631">
    <property type="entry name" value="ApbE-like"/>
    <property type="match status" value="1"/>
</dbReference>
<dbReference type="RefSeq" id="WP_204908508.1">
    <property type="nucleotide sequence ID" value="NZ_JACJLV010000011.1"/>
</dbReference>
<comment type="catalytic activity">
    <reaction evidence="9 10 12">
        <text>L-threonyl-[protein] + FAD = FMN-L-threonyl-[protein] + AMP + H(+)</text>
        <dbReference type="Rhea" id="RHEA:36847"/>
        <dbReference type="Rhea" id="RHEA-COMP:11060"/>
        <dbReference type="Rhea" id="RHEA-COMP:11061"/>
        <dbReference type="ChEBI" id="CHEBI:15378"/>
        <dbReference type="ChEBI" id="CHEBI:30013"/>
        <dbReference type="ChEBI" id="CHEBI:57692"/>
        <dbReference type="ChEBI" id="CHEBI:74257"/>
        <dbReference type="ChEBI" id="CHEBI:456215"/>
        <dbReference type="EC" id="2.7.1.180"/>
    </reaction>
</comment>
<sequence length="328" mass="35722">MGYKKITALLAASALLLSGCSGLSAKRDQVYTDTLFDTVVNIRIYDAADESVLKGCEELCKKYDAMFSRTNENSEISMINNAGGAAVEVSKETIKLIQKGIYYSEMSDGAFDITIGSVSALWDFKSDAPAVPDAAAIADAVSHVNYENILIRDNTVRLLDPQAKLDVGAIAKGYIADRVRDYLEEEGIDHAMIDLGGNIVAMGSKPDGTDYNIGIQKPFDESGTPITSVKLSNKSIVTSGIYQRYFEQDGKIYHHILDPATGSPCENSLYSVSIITDSSLTADALSTTCFLLGYEKGMNLVNQLDNVDAVFITNDNEIHYSKNFQHKQ</sequence>
<feature type="binding site" evidence="11">
    <location>
        <position position="283"/>
    </location>
    <ligand>
        <name>Mg(2+)</name>
        <dbReference type="ChEBI" id="CHEBI:18420"/>
    </ligand>
</feature>
<evidence type="ECO:0000256" key="3">
    <source>
        <dbReference type="ARBA" id="ARBA00022630"/>
    </source>
</evidence>
<dbReference type="AlphaFoldDB" id="A0A938X225"/>
<dbReference type="Proteomes" id="UP000713880">
    <property type="component" value="Unassembled WGS sequence"/>
</dbReference>
<name>A0A938X225_9CLOT</name>
<feature type="signal peptide" evidence="12">
    <location>
        <begin position="1"/>
        <end position="25"/>
    </location>
</feature>
<reference evidence="13" key="1">
    <citation type="submission" date="2020-08" db="EMBL/GenBank/DDBJ databases">
        <authorList>
            <person name="Cejkova D."/>
            <person name="Kubasova T."/>
            <person name="Jahodarova E."/>
            <person name="Rychlik I."/>
        </authorList>
    </citation>
    <scope>NUCLEOTIDE SEQUENCE</scope>
    <source>
        <strain evidence="13">An420c</strain>
    </source>
</reference>
<comment type="caution">
    <text evidence="13">The sequence shown here is derived from an EMBL/GenBank/DDBJ whole genome shotgun (WGS) entry which is preliminary data.</text>
</comment>
<organism evidence="13 14">
    <name type="scientific">Mordavella massiliensis</name>
    <dbReference type="NCBI Taxonomy" id="1871024"/>
    <lineage>
        <taxon>Bacteria</taxon>
        <taxon>Bacillati</taxon>
        <taxon>Bacillota</taxon>
        <taxon>Clostridia</taxon>
        <taxon>Eubacteriales</taxon>
        <taxon>Clostridiaceae</taxon>
        <taxon>Mordavella</taxon>
    </lineage>
</organism>
<accession>A0A938X225</accession>
<comment type="similarity">
    <text evidence="10 12">Belongs to the ApbE family.</text>
</comment>
<reference evidence="13" key="2">
    <citation type="journal article" date="2021" name="Sci. Rep.">
        <title>The distribution of antibiotic resistance genes in chicken gut microbiota commensals.</title>
        <authorList>
            <person name="Juricova H."/>
            <person name="Matiasovicova J."/>
            <person name="Kubasova T."/>
            <person name="Cejkova D."/>
            <person name="Rychlik I."/>
        </authorList>
    </citation>
    <scope>NUCLEOTIDE SEQUENCE</scope>
    <source>
        <strain evidence="13">An420c</strain>
    </source>
</reference>
<evidence type="ECO:0000256" key="11">
    <source>
        <dbReference type="PIRSR" id="PIRSR006268-2"/>
    </source>
</evidence>
<dbReference type="EMBL" id="JACJLV010000011">
    <property type="protein sequence ID" value="MBM6826461.1"/>
    <property type="molecule type" value="Genomic_DNA"/>
</dbReference>
<keyword evidence="14" id="KW-1185">Reference proteome</keyword>
<keyword evidence="3 10" id="KW-0285">Flavoprotein</keyword>
<comment type="function">
    <text evidence="12">Flavin transferase that catalyzes the transfer of the FMN moiety of FAD and its covalent binding to the hydroxyl group of a threonine residue in a target flavoprotein.</text>
</comment>
<dbReference type="GO" id="GO:0046872">
    <property type="term" value="F:metal ion binding"/>
    <property type="evidence" value="ECO:0007669"/>
    <property type="project" value="UniProtKB-UniRule"/>
</dbReference>
<protein>
    <recommendedName>
        <fullName evidence="2 10">FAD:protein FMN transferase</fullName>
        <ecNumber evidence="1 10">2.7.1.180</ecNumber>
    </recommendedName>
    <alternativeName>
        <fullName evidence="8 10">Flavin transferase</fullName>
    </alternativeName>
</protein>
<dbReference type="PANTHER" id="PTHR30040">
    <property type="entry name" value="THIAMINE BIOSYNTHESIS LIPOPROTEIN APBE"/>
    <property type="match status" value="1"/>
</dbReference>
<gene>
    <name evidence="13" type="ORF">H6A13_04975</name>
</gene>
<dbReference type="InterPro" id="IPR024932">
    <property type="entry name" value="ApbE"/>
</dbReference>
<evidence type="ECO:0000313" key="14">
    <source>
        <dbReference type="Proteomes" id="UP000713880"/>
    </source>
</evidence>
<evidence type="ECO:0000313" key="13">
    <source>
        <dbReference type="EMBL" id="MBM6826461.1"/>
    </source>
</evidence>
<evidence type="ECO:0000256" key="7">
    <source>
        <dbReference type="ARBA" id="ARBA00022842"/>
    </source>
</evidence>
<dbReference type="Gene3D" id="3.10.520.10">
    <property type="entry name" value="ApbE-like domains"/>
    <property type="match status" value="1"/>
</dbReference>
<evidence type="ECO:0000256" key="12">
    <source>
        <dbReference type="RuleBase" id="RU363002"/>
    </source>
</evidence>
<evidence type="ECO:0000256" key="8">
    <source>
        <dbReference type="ARBA" id="ARBA00031306"/>
    </source>
</evidence>
<evidence type="ECO:0000256" key="6">
    <source>
        <dbReference type="ARBA" id="ARBA00022827"/>
    </source>
</evidence>
<evidence type="ECO:0000256" key="4">
    <source>
        <dbReference type="ARBA" id="ARBA00022679"/>
    </source>
</evidence>
<evidence type="ECO:0000256" key="5">
    <source>
        <dbReference type="ARBA" id="ARBA00022723"/>
    </source>
</evidence>
<dbReference type="Pfam" id="PF02424">
    <property type="entry name" value="ApbE"/>
    <property type="match status" value="1"/>
</dbReference>
<proteinExistence type="inferred from homology"/>
<dbReference type="PANTHER" id="PTHR30040:SF2">
    <property type="entry name" value="FAD:PROTEIN FMN TRANSFERASE"/>
    <property type="match status" value="1"/>
</dbReference>
<comment type="cofactor">
    <cofactor evidence="11">
        <name>Mg(2+)</name>
        <dbReference type="ChEBI" id="CHEBI:18420"/>
    </cofactor>
    <cofactor evidence="11">
        <name>Mn(2+)</name>
        <dbReference type="ChEBI" id="CHEBI:29035"/>
    </cofactor>
    <text evidence="11">Magnesium. Can also use manganese.</text>
</comment>
<feature type="binding site" evidence="11">
    <location>
        <position position="169"/>
    </location>
    <ligand>
        <name>Mg(2+)</name>
        <dbReference type="ChEBI" id="CHEBI:18420"/>
    </ligand>
</feature>
<keyword evidence="12" id="KW-0472">Membrane</keyword>
<feature type="binding site" evidence="11">
    <location>
        <position position="287"/>
    </location>
    <ligand>
        <name>Mg(2+)</name>
        <dbReference type="ChEBI" id="CHEBI:18420"/>
    </ligand>
</feature>
<dbReference type="GO" id="GO:0016740">
    <property type="term" value="F:transferase activity"/>
    <property type="evidence" value="ECO:0007669"/>
    <property type="project" value="UniProtKB-UniRule"/>
</dbReference>
<dbReference type="EC" id="2.7.1.180" evidence="1 10"/>